<name>A0ABN5J2P5_9CAUL</name>
<dbReference type="EMBL" id="CP027850">
    <property type="protein sequence ID" value="AVQ04064.1"/>
    <property type="molecule type" value="Genomic_DNA"/>
</dbReference>
<organism evidence="1 2">
    <name type="scientific">Caulobacter segnis</name>
    <dbReference type="NCBI Taxonomy" id="88688"/>
    <lineage>
        <taxon>Bacteria</taxon>
        <taxon>Pseudomonadati</taxon>
        <taxon>Pseudomonadota</taxon>
        <taxon>Alphaproteobacteria</taxon>
        <taxon>Caulobacterales</taxon>
        <taxon>Caulobacteraceae</taxon>
        <taxon>Caulobacter</taxon>
    </lineage>
</organism>
<dbReference type="SUPFAM" id="SSF48613">
    <property type="entry name" value="Heme oxygenase-like"/>
    <property type="match status" value="1"/>
</dbReference>
<evidence type="ECO:0000313" key="1">
    <source>
        <dbReference type="EMBL" id="AVQ04064.1"/>
    </source>
</evidence>
<evidence type="ECO:0000313" key="2">
    <source>
        <dbReference type="Proteomes" id="UP000240527"/>
    </source>
</evidence>
<protein>
    <submittedName>
        <fullName evidence="1">Heme oxygenase</fullName>
    </submittedName>
</protein>
<gene>
    <name evidence="1" type="ORF">B7G68_20765</name>
</gene>
<reference evidence="1 2" key="1">
    <citation type="journal article" date="2015" name="Biotechnol. Bioeng.">
        <title>Genome sequence and phenotypic characterization of Caulobacter segnis.</title>
        <authorList>
            <person name="Patel S."/>
            <person name="Fletcher B."/>
            <person name="Scott D.C."/>
            <person name="Ely B."/>
        </authorList>
    </citation>
    <scope>NUCLEOTIDE SEQUENCE [LARGE SCALE GENOMIC DNA]</scope>
    <source>
        <strain evidence="1 2">TK0059</strain>
    </source>
</reference>
<dbReference type="Proteomes" id="UP000240527">
    <property type="component" value="Chromosome"/>
</dbReference>
<dbReference type="InterPro" id="IPR016084">
    <property type="entry name" value="Haem_Oase-like_multi-hlx"/>
</dbReference>
<sequence length="192" mass="20505">MLRDRLRAATSSDHAALDAMAAALDFESVSGYGRFLSASAAALTPLELALELAGVEAWIGDWPERSRRATLARDLAAMGLPSPPITVPSTPSRAFGVGLLYVLEGSRLGARFLARRVRRAGPDLPIGYLTHGDDADLWRSFLAWLEGQPRVGLRTDEAIAGARYGFQCFSAAFETVASPGVLNVRAGAHARI</sequence>
<keyword evidence="2" id="KW-1185">Reference proteome</keyword>
<dbReference type="CDD" id="cd19166">
    <property type="entry name" value="HemeO-bac"/>
    <property type="match status" value="1"/>
</dbReference>
<dbReference type="Gene3D" id="1.20.910.10">
    <property type="entry name" value="Heme oxygenase-like"/>
    <property type="match status" value="1"/>
</dbReference>
<accession>A0ABN5J2P5</accession>
<proteinExistence type="predicted"/>